<dbReference type="SUPFAM" id="SSF109640">
    <property type="entry name" value="KRAB domain (Kruppel-associated box)"/>
    <property type="match status" value="1"/>
</dbReference>
<evidence type="ECO:0000313" key="16">
    <source>
        <dbReference type="Proteomes" id="UP000694385"/>
    </source>
</evidence>
<dbReference type="GeneTree" id="ENSGT00940000163075"/>
<evidence type="ECO:0000256" key="8">
    <source>
        <dbReference type="ARBA" id="ARBA00023015"/>
    </source>
</evidence>
<evidence type="ECO:0000256" key="2">
    <source>
        <dbReference type="ARBA" id="ARBA00004123"/>
    </source>
</evidence>
<dbReference type="SMART" id="SM00349">
    <property type="entry name" value="KRAB"/>
    <property type="match status" value="1"/>
</dbReference>
<dbReference type="GO" id="GO:0005667">
    <property type="term" value="C:transcription regulator complex"/>
    <property type="evidence" value="ECO:0007669"/>
    <property type="project" value="TreeGrafter"/>
</dbReference>
<evidence type="ECO:0000256" key="3">
    <source>
        <dbReference type="ARBA" id="ARBA00006991"/>
    </source>
</evidence>
<reference evidence="15" key="2">
    <citation type="submission" date="2025-09" db="UniProtKB">
        <authorList>
            <consortium name="Ensembl"/>
        </authorList>
    </citation>
    <scope>IDENTIFICATION</scope>
</reference>
<dbReference type="FunFam" id="3.30.160.60:FF:000200">
    <property type="entry name" value="zinc finger protein 510 isoform X2"/>
    <property type="match status" value="1"/>
</dbReference>
<dbReference type="Ensembl" id="ENSJJAT00000013258.1">
    <property type="protein sequence ID" value="ENSJJAP00000006859.1"/>
    <property type="gene ID" value="ENSJJAG00000011411.1"/>
</dbReference>
<dbReference type="PANTHER" id="PTHR14003:SF23">
    <property type="entry name" value="ZINC FINGER PROTEIN 143"/>
    <property type="match status" value="1"/>
</dbReference>
<dbReference type="FunFam" id="3.30.160.60:FF:001576">
    <property type="entry name" value="HKR1, GLI-Kruppel zinc finger family member"/>
    <property type="match status" value="1"/>
</dbReference>
<comment type="function">
    <text evidence="1">May be involved in transcriptional regulation.</text>
</comment>
<dbReference type="InterPro" id="IPR036236">
    <property type="entry name" value="Znf_C2H2_sf"/>
</dbReference>
<keyword evidence="11" id="KW-0539">Nucleus</keyword>
<dbReference type="InterPro" id="IPR013087">
    <property type="entry name" value="Znf_C2H2_type"/>
</dbReference>
<evidence type="ECO:0000256" key="1">
    <source>
        <dbReference type="ARBA" id="ARBA00003767"/>
    </source>
</evidence>
<evidence type="ECO:0000256" key="12">
    <source>
        <dbReference type="PROSITE-ProRule" id="PRU00042"/>
    </source>
</evidence>
<dbReference type="GO" id="GO:0000785">
    <property type="term" value="C:chromatin"/>
    <property type="evidence" value="ECO:0007669"/>
    <property type="project" value="TreeGrafter"/>
</dbReference>
<keyword evidence="9" id="KW-0238">DNA-binding</keyword>
<dbReference type="PROSITE" id="PS00028">
    <property type="entry name" value="ZINC_FINGER_C2H2_1"/>
    <property type="match status" value="10"/>
</dbReference>
<comment type="subcellular location">
    <subcellularLocation>
        <location evidence="2">Nucleus</location>
    </subcellularLocation>
</comment>
<comment type="similarity">
    <text evidence="3">Belongs to the krueppel C2H2-type zinc-finger protein family.</text>
</comment>
<feature type="domain" description="C2H2-type" evidence="13">
    <location>
        <begin position="409"/>
        <end position="436"/>
    </location>
</feature>
<evidence type="ECO:0000256" key="4">
    <source>
        <dbReference type="ARBA" id="ARBA00022723"/>
    </source>
</evidence>
<dbReference type="AlphaFoldDB" id="A0A8C5K9J5"/>
<feature type="domain" description="C2H2-type" evidence="13">
    <location>
        <begin position="493"/>
        <end position="520"/>
    </location>
</feature>
<evidence type="ECO:0000256" key="7">
    <source>
        <dbReference type="ARBA" id="ARBA00022833"/>
    </source>
</evidence>
<dbReference type="Proteomes" id="UP000694385">
    <property type="component" value="Unassembled WGS sequence"/>
</dbReference>
<dbReference type="FunFam" id="3.30.160.60:FF:001530">
    <property type="entry name" value="Zinc finger protein 268"/>
    <property type="match status" value="1"/>
</dbReference>
<protein>
    <submittedName>
        <fullName evidence="15">Uncharacterized protein</fullName>
    </submittedName>
</protein>
<dbReference type="SMART" id="SM00355">
    <property type="entry name" value="ZnF_C2H2"/>
    <property type="match status" value="11"/>
</dbReference>
<feature type="domain" description="C2H2-type" evidence="13">
    <location>
        <begin position="381"/>
        <end position="408"/>
    </location>
</feature>
<evidence type="ECO:0000259" key="13">
    <source>
        <dbReference type="PROSITE" id="PS50157"/>
    </source>
</evidence>
<keyword evidence="7" id="KW-0862">Zinc</keyword>
<keyword evidence="5" id="KW-0677">Repeat</keyword>
<keyword evidence="4" id="KW-0479">Metal-binding</keyword>
<feature type="domain" description="C2H2-type" evidence="13">
    <location>
        <begin position="269"/>
        <end position="296"/>
    </location>
</feature>
<accession>A0A8C5K9J5</accession>
<name>A0A8C5K9J5_JACJA</name>
<evidence type="ECO:0000256" key="10">
    <source>
        <dbReference type="ARBA" id="ARBA00023163"/>
    </source>
</evidence>
<feature type="domain" description="C2H2-type" evidence="13">
    <location>
        <begin position="353"/>
        <end position="380"/>
    </location>
</feature>
<dbReference type="Pfam" id="PF01352">
    <property type="entry name" value="KRAB"/>
    <property type="match status" value="1"/>
</dbReference>
<feature type="domain" description="C2H2-type" evidence="13">
    <location>
        <begin position="549"/>
        <end position="576"/>
    </location>
</feature>
<keyword evidence="16" id="KW-1185">Reference proteome</keyword>
<feature type="domain" description="KRAB" evidence="14">
    <location>
        <begin position="27"/>
        <end position="94"/>
    </location>
</feature>
<dbReference type="FunFam" id="3.30.160.60:FF:002343">
    <property type="entry name" value="Zinc finger protein 33A"/>
    <property type="match status" value="3"/>
</dbReference>
<keyword evidence="6 12" id="KW-0863">Zinc-finger</keyword>
<dbReference type="PROSITE" id="PS50805">
    <property type="entry name" value="KRAB"/>
    <property type="match status" value="1"/>
</dbReference>
<dbReference type="SUPFAM" id="SSF57667">
    <property type="entry name" value="beta-beta-alpha zinc fingers"/>
    <property type="match status" value="6"/>
</dbReference>
<keyword evidence="8" id="KW-0805">Transcription regulation</keyword>
<feature type="domain" description="C2H2-type" evidence="13">
    <location>
        <begin position="437"/>
        <end position="464"/>
    </location>
</feature>
<keyword evidence="10" id="KW-0804">Transcription</keyword>
<dbReference type="GO" id="GO:0000981">
    <property type="term" value="F:DNA-binding transcription factor activity, RNA polymerase II-specific"/>
    <property type="evidence" value="ECO:0007669"/>
    <property type="project" value="TreeGrafter"/>
</dbReference>
<evidence type="ECO:0000256" key="6">
    <source>
        <dbReference type="ARBA" id="ARBA00022771"/>
    </source>
</evidence>
<dbReference type="Gene3D" id="3.30.160.60">
    <property type="entry name" value="Classic Zinc Finger"/>
    <property type="match status" value="10"/>
</dbReference>
<feature type="domain" description="C2H2-type" evidence="13">
    <location>
        <begin position="521"/>
        <end position="548"/>
    </location>
</feature>
<dbReference type="InterPro" id="IPR001909">
    <property type="entry name" value="KRAB"/>
</dbReference>
<dbReference type="PROSITE" id="PS50157">
    <property type="entry name" value="ZINC_FINGER_C2H2_2"/>
    <property type="match status" value="11"/>
</dbReference>
<feature type="domain" description="C2H2-type" evidence="13">
    <location>
        <begin position="325"/>
        <end position="352"/>
    </location>
</feature>
<dbReference type="Pfam" id="PF00096">
    <property type="entry name" value="zf-C2H2"/>
    <property type="match status" value="10"/>
</dbReference>
<dbReference type="Gene3D" id="6.10.140.140">
    <property type="match status" value="1"/>
</dbReference>
<dbReference type="CDD" id="cd07765">
    <property type="entry name" value="KRAB_A-box"/>
    <property type="match status" value="1"/>
</dbReference>
<dbReference type="GO" id="GO:0008270">
    <property type="term" value="F:zinc ion binding"/>
    <property type="evidence" value="ECO:0007669"/>
    <property type="project" value="UniProtKB-KW"/>
</dbReference>
<feature type="domain" description="C2H2-type" evidence="13">
    <location>
        <begin position="297"/>
        <end position="324"/>
    </location>
</feature>
<dbReference type="FunFam" id="3.30.160.60:FF:000352">
    <property type="entry name" value="zinc finger protein 3 homolog"/>
    <property type="match status" value="1"/>
</dbReference>
<dbReference type="OMA" id="DMNFCQM"/>
<evidence type="ECO:0000256" key="11">
    <source>
        <dbReference type="ARBA" id="ARBA00023242"/>
    </source>
</evidence>
<dbReference type="FunFam" id="3.30.160.60:FF:001498">
    <property type="entry name" value="Zinc finger protein 404"/>
    <property type="match status" value="1"/>
</dbReference>
<dbReference type="InterPro" id="IPR036051">
    <property type="entry name" value="KRAB_dom_sf"/>
</dbReference>
<dbReference type="GO" id="GO:0031519">
    <property type="term" value="C:PcG protein complex"/>
    <property type="evidence" value="ECO:0007669"/>
    <property type="project" value="TreeGrafter"/>
</dbReference>
<dbReference type="PANTHER" id="PTHR14003">
    <property type="entry name" value="TRANSCRIPTIONAL REPRESSOR PROTEIN YY"/>
    <property type="match status" value="1"/>
</dbReference>
<evidence type="ECO:0000256" key="9">
    <source>
        <dbReference type="ARBA" id="ARBA00023125"/>
    </source>
</evidence>
<proteinExistence type="inferred from homology"/>
<dbReference type="FunFam" id="3.30.160.60:FF:000478">
    <property type="entry name" value="Zinc finger protein 133"/>
    <property type="match status" value="1"/>
</dbReference>
<feature type="domain" description="C2H2-type" evidence="13">
    <location>
        <begin position="465"/>
        <end position="492"/>
    </location>
</feature>
<organism evidence="15 16">
    <name type="scientific">Jaculus jaculus</name>
    <name type="common">Lesser Egyptian jerboa</name>
    <dbReference type="NCBI Taxonomy" id="51337"/>
    <lineage>
        <taxon>Eukaryota</taxon>
        <taxon>Metazoa</taxon>
        <taxon>Chordata</taxon>
        <taxon>Craniata</taxon>
        <taxon>Vertebrata</taxon>
        <taxon>Euteleostomi</taxon>
        <taxon>Mammalia</taxon>
        <taxon>Eutheria</taxon>
        <taxon>Euarchontoglires</taxon>
        <taxon>Glires</taxon>
        <taxon>Rodentia</taxon>
        <taxon>Myomorpha</taxon>
        <taxon>Dipodoidea</taxon>
        <taxon>Dipodidae</taxon>
        <taxon>Dipodinae</taxon>
        <taxon>Jaculus</taxon>
    </lineage>
</organism>
<dbReference type="FunFam" id="3.30.160.60:FF:001532">
    <property type="entry name" value="Zinc finger protein 483"/>
    <property type="match status" value="1"/>
</dbReference>
<sequence length="576" mass="65330">MPADMSFCLKPQGQGAEEQDGPCEKLVSFEDVTVDFSWEEWQQLDPVQRCLYQDVMLETYSHLLSVGDPEVIFRMKKDKETWMWEAESSCQIGHGQGDSKLDTAQIPVKASFLNDGIGKVMRYSSWCSISEELWQDAALTKRDQQNQIPPLRPGAFLSKKTLSTDRGCECDEPGETIPLGYLLISTQRGPPICCSFAKSVKPVIEVNQSSVTKQPNDVVSSQLFTEDSSNTNLTASHSREEMCTDHQFGKTLSHKPPPIQHEVLFHKLIECTVCRKVFTGRSAFCQHQLTSTRETPFVCHTCGKAFLQRSELTSHEGTHIGEKPYECLDCGKPFSYLSQLKVHHRIHTGERPYECSDCGKSFSQKSVLSAHQRTHTGEKPYTCSDCGKLFAHASDLKKHRRCHTGEKPYKCHDCGKLFSTKSHLQIHHRMHTDERPYRCCNCGKSFRRTSHLKVHHRIHTGEKPHLCSDCGKAFSHKSGLITHQRIHTGEKPYTCADCGKAMSSKGQLREHQRIHTGEKPYVCTECGKGFSGRSSLHTHRRTHSGERPFVCHRCGKGFLRKSRLTSHQQTHTREKT</sequence>
<evidence type="ECO:0000256" key="5">
    <source>
        <dbReference type="ARBA" id="ARBA00022737"/>
    </source>
</evidence>
<evidence type="ECO:0000259" key="14">
    <source>
        <dbReference type="PROSITE" id="PS50805"/>
    </source>
</evidence>
<reference evidence="15" key="1">
    <citation type="submission" date="2025-08" db="UniProtKB">
        <authorList>
            <consortium name="Ensembl"/>
        </authorList>
    </citation>
    <scope>IDENTIFICATION</scope>
</reference>
<dbReference type="GO" id="GO:0000978">
    <property type="term" value="F:RNA polymerase II cis-regulatory region sequence-specific DNA binding"/>
    <property type="evidence" value="ECO:0007669"/>
    <property type="project" value="TreeGrafter"/>
</dbReference>
<evidence type="ECO:0000313" key="15">
    <source>
        <dbReference type="Ensembl" id="ENSJJAP00000006859.1"/>
    </source>
</evidence>